<reference evidence="1 2" key="1">
    <citation type="journal article" date="2012" name="J. Bacteriol.">
        <title>Draft Genome Sequence of Novosphingobium nitrogenifigens Y88T.</title>
        <authorList>
            <person name="Strabala T.J."/>
            <person name="Macdonald L."/>
            <person name="Liu V."/>
            <person name="Smit A.M."/>
        </authorList>
    </citation>
    <scope>NUCLEOTIDE SEQUENCE [LARGE SCALE GENOMIC DNA]</scope>
    <source>
        <strain evidence="1 2">DSM 19370</strain>
    </source>
</reference>
<keyword evidence="2" id="KW-1185">Reference proteome</keyword>
<gene>
    <name evidence="1" type="ORF">Y88_3586</name>
</gene>
<dbReference type="eggNOG" id="COG1530">
    <property type="taxonomic scope" value="Bacteria"/>
</dbReference>
<dbReference type="InParanoid" id="F1ZDI2"/>
<accession>F1ZDI2</accession>
<dbReference type="RefSeq" id="WP_008071726.1">
    <property type="nucleotide sequence ID" value="NZ_AQWK01000004.1"/>
</dbReference>
<name>F1ZDI2_9SPHN</name>
<dbReference type="HOGENOM" id="CLU_857471_0_0_5"/>
<dbReference type="OrthoDB" id="7403919at2"/>
<proteinExistence type="predicted"/>
<evidence type="ECO:0000313" key="1">
    <source>
        <dbReference type="EMBL" id="EGD57277.1"/>
    </source>
</evidence>
<comment type="caution">
    <text evidence="1">The sequence shown here is derived from an EMBL/GenBank/DDBJ whole genome shotgun (WGS) entry which is preliminary data.</text>
</comment>
<protein>
    <submittedName>
        <fullName evidence="1">Ribonuclease</fullName>
    </submittedName>
</protein>
<organism evidence="1 2">
    <name type="scientific">Novosphingobium nitrogenifigens DSM 19370</name>
    <dbReference type="NCBI Taxonomy" id="983920"/>
    <lineage>
        <taxon>Bacteria</taxon>
        <taxon>Pseudomonadati</taxon>
        <taxon>Pseudomonadota</taxon>
        <taxon>Alphaproteobacteria</taxon>
        <taxon>Sphingomonadales</taxon>
        <taxon>Sphingomonadaceae</taxon>
        <taxon>Novosphingobium</taxon>
    </lineage>
</organism>
<sequence>MPEWLVEEGIGETRAILVDDDAETILAARLCWHEPWRAGAVAQARLSHRRPGSRGGAVVLPDETIALVDALPPGLTEGARLLVRITRAALAEKGRFKLAQCRPAPDASPSPAPPLAQDLRETEFPVRVLGALARDFDKAGWDELVEQAQSGEVDFPGGRLTFSPTPAMTLIDVDGTLPLRDLALASARAIAQNLARLDIAGSVGIDFPTIEGRTDRQAVDTTLGDALAALPGGWRGERTGMNGFGFVQLVSRLARPSLLSRHAHAPARAAAFALLRQAERVSEPGILLLVAHPAVLAAIDSTFESELARRTGRTIHRDPRPTLALHAGFAQAIVS</sequence>
<dbReference type="EMBL" id="AEWJ01000065">
    <property type="protein sequence ID" value="EGD57277.1"/>
    <property type="molecule type" value="Genomic_DNA"/>
</dbReference>
<dbReference type="STRING" id="983920.Y88_3586"/>
<evidence type="ECO:0000313" key="2">
    <source>
        <dbReference type="Proteomes" id="UP000004728"/>
    </source>
</evidence>
<dbReference type="AlphaFoldDB" id="F1ZDI2"/>
<dbReference type="Proteomes" id="UP000004728">
    <property type="component" value="Unassembled WGS sequence"/>
</dbReference>